<proteinExistence type="predicted"/>
<keyword evidence="3" id="KW-1185">Reference proteome</keyword>
<evidence type="ECO:0000313" key="2">
    <source>
        <dbReference type="EMBL" id="SDD86106.1"/>
    </source>
</evidence>
<organism evidence="2 3">
    <name type="scientific">Sanguibacter gelidistatuariae</name>
    <dbReference type="NCBI Taxonomy" id="1814289"/>
    <lineage>
        <taxon>Bacteria</taxon>
        <taxon>Bacillati</taxon>
        <taxon>Actinomycetota</taxon>
        <taxon>Actinomycetes</taxon>
        <taxon>Micrococcales</taxon>
        <taxon>Sanguibacteraceae</taxon>
        <taxon>Sanguibacter</taxon>
    </lineage>
</organism>
<dbReference type="Proteomes" id="UP000199039">
    <property type="component" value="Unassembled WGS sequence"/>
</dbReference>
<dbReference type="STRING" id="1814289.SAMN05216410_0285"/>
<dbReference type="AlphaFoldDB" id="A0A1G6Y945"/>
<name>A0A1G6Y945_9MICO</name>
<evidence type="ECO:0000256" key="1">
    <source>
        <dbReference type="SAM" id="MobiDB-lite"/>
    </source>
</evidence>
<feature type="compositionally biased region" description="Basic and acidic residues" evidence="1">
    <location>
        <begin position="15"/>
        <end position="25"/>
    </location>
</feature>
<reference evidence="2 3" key="1">
    <citation type="submission" date="2016-09" db="EMBL/GenBank/DDBJ databases">
        <authorList>
            <person name="Capua I."/>
            <person name="De Benedictis P."/>
            <person name="Joannis T."/>
            <person name="Lombin L.H."/>
            <person name="Cattoli G."/>
        </authorList>
    </citation>
    <scope>NUCLEOTIDE SEQUENCE [LARGE SCALE GENOMIC DNA]</scope>
    <source>
        <strain evidence="2 3">ISLP-3</strain>
    </source>
</reference>
<dbReference type="EMBL" id="FMYH01000016">
    <property type="protein sequence ID" value="SDD86106.1"/>
    <property type="molecule type" value="Genomic_DNA"/>
</dbReference>
<feature type="non-terminal residue" evidence="2">
    <location>
        <position position="25"/>
    </location>
</feature>
<evidence type="ECO:0000313" key="3">
    <source>
        <dbReference type="Proteomes" id="UP000199039"/>
    </source>
</evidence>
<accession>A0A1G6Y945</accession>
<gene>
    <name evidence="2" type="ORF">SAMN05216410_0285</name>
</gene>
<sequence>MPLLFESRRMSTMPKKIDEELKARA</sequence>
<feature type="region of interest" description="Disordered" evidence="1">
    <location>
        <begin position="1"/>
        <end position="25"/>
    </location>
</feature>
<protein>
    <submittedName>
        <fullName evidence="2">Uncharacterized protein</fullName>
    </submittedName>
</protein>